<comment type="caution">
    <text evidence="1">The sequence shown here is derived from an EMBL/GenBank/DDBJ whole genome shotgun (WGS) entry which is preliminary data.</text>
</comment>
<dbReference type="AlphaFoldDB" id="M5EHC9"/>
<organism evidence="1 2">
    <name type="scientific">Mesorhizobium metallidurans STM 2683</name>
    <dbReference type="NCBI Taxonomy" id="1297569"/>
    <lineage>
        <taxon>Bacteria</taxon>
        <taxon>Pseudomonadati</taxon>
        <taxon>Pseudomonadota</taxon>
        <taxon>Alphaproteobacteria</taxon>
        <taxon>Hyphomicrobiales</taxon>
        <taxon>Phyllobacteriaceae</taxon>
        <taxon>Mesorhizobium</taxon>
    </lineage>
</organism>
<protein>
    <submittedName>
        <fullName evidence="1">Uncharacterized protein</fullName>
    </submittedName>
</protein>
<keyword evidence="2" id="KW-1185">Reference proteome</keyword>
<gene>
    <name evidence="1" type="ORF">MESS2_1080035</name>
</gene>
<sequence length="70" mass="7674">MNDCRLSSRNIATRDFSALAEPFPGRLRQIRVEGKTKFVLRSLLKVRARSAADEIGGTRVDARAGMGVLA</sequence>
<dbReference type="Proteomes" id="UP000012062">
    <property type="component" value="Unassembled WGS sequence"/>
</dbReference>
<accession>M5EHC9</accession>
<dbReference type="STRING" id="1297569.MESS2_1080035"/>
<dbReference type="EMBL" id="CAUM01000011">
    <property type="protein sequence ID" value="CCV03533.1"/>
    <property type="molecule type" value="Genomic_DNA"/>
</dbReference>
<name>M5EHC9_9HYPH</name>
<evidence type="ECO:0000313" key="2">
    <source>
        <dbReference type="Proteomes" id="UP000012062"/>
    </source>
</evidence>
<reference evidence="1 2" key="1">
    <citation type="submission" date="2013-02" db="EMBL/GenBank/DDBJ databases">
        <authorList>
            <person name="Genoscope - CEA"/>
        </authorList>
    </citation>
    <scope>NUCLEOTIDE SEQUENCE [LARGE SCALE GENOMIC DNA]</scope>
    <source>
        <strain evidence="1 2">STM 2683</strain>
    </source>
</reference>
<proteinExistence type="predicted"/>
<evidence type="ECO:0000313" key="1">
    <source>
        <dbReference type="EMBL" id="CCV03533.1"/>
    </source>
</evidence>